<accession>A0A6C0D4G6</accession>
<organism evidence="1">
    <name type="scientific">viral metagenome</name>
    <dbReference type="NCBI Taxonomy" id="1070528"/>
    <lineage>
        <taxon>unclassified sequences</taxon>
        <taxon>metagenomes</taxon>
        <taxon>organismal metagenomes</taxon>
    </lineage>
</organism>
<name>A0A6C0D4G6_9ZZZZ</name>
<protein>
    <submittedName>
        <fullName evidence="1">Uncharacterized protein</fullName>
    </submittedName>
</protein>
<evidence type="ECO:0000313" key="1">
    <source>
        <dbReference type="EMBL" id="QHT11441.1"/>
    </source>
</evidence>
<dbReference type="AlphaFoldDB" id="A0A6C0D4G6"/>
<dbReference type="EMBL" id="MN739534">
    <property type="protein sequence ID" value="QHT11441.1"/>
    <property type="molecule type" value="Genomic_DNA"/>
</dbReference>
<reference evidence="1" key="1">
    <citation type="journal article" date="2020" name="Nature">
        <title>Giant virus diversity and host interactions through global metagenomics.</title>
        <authorList>
            <person name="Schulz F."/>
            <person name="Roux S."/>
            <person name="Paez-Espino D."/>
            <person name="Jungbluth S."/>
            <person name="Walsh D.A."/>
            <person name="Denef V.J."/>
            <person name="McMahon K.D."/>
            <person name="Konstantinidis K.T."/>
            <person name="Eloe-Fadrosh E.A."/>
            <person name="Kyrpides N.C."/>
            <person name="Woyke T."/>
        </authorList>
    </citation>
    <scope>NUCLEOTIDE SEQUENCE</scope>
    <source>
        <strain evidence="1">GVMAG-M-3300023174-116</strain>
    </source>
</reference>
<sequence length="40" mass="4801">MSFFEKNPENIFQKKNTFKNLYNFKTIKGHIKIFSKKGGF</sequence>
<proteinExistence type="predicted"/>